<evidence type="ECO:0000313" key="6">
    <source>
        <dbReference type="Proteomes" id="UP000317265"/>
    </source>
</evidence>
<dbReference type="SUPFAM" id="SSF53807">
    <property type="entry name" value="Helical backbone' metal receptor"/>
    <property type="match status" value="1"/>
</dbReference>
<accession>A0A520KGJ0</accession>
<dbReference type="PANTHER" id="PTHR30535:SF34">
    <property type="entry name" value="MOLYBDATE-BINDING PROTEIN MOLA"/>
    <property type="match status" value="1"/>
</dbReference>
<gene>
    <name evidence="4" type="ORF">DSO09_02170</name>
    <name evidence="3" type="ORF">EF809_01380</name>
</gene>
<dbReference type="Gene3D" id="3.40.50.1980">
    <property type="entry name" value="Nitrogenase molybdenum iron protein domain"/>
    <property type="match status" value="2"/>
</dbReference>
<evidence type="ECO:0000256" key="1">
    <source>
        <dbReference type="SAM" id="Phobius"/>
    </source>
</evidence>
<feature type="domain" description="Fe/B12 periplasmic-binding" evidence="2">
    <location>
        <begin position="58"/>
        <end position="325"/>
    </location>
</feature>
<feature type="transmembrane region" description="Helical" evidence="1">
    <location>
        <begin position="7"/>
        <end position="28"/>
    </location>
</feature>
<evidence type="ECO:0000313" key="5">
    <source>
        <dbReference type="Proteomes" id="UP000316080"/>
    </source>
</evidence>
<dbReference type="PROSITE" id="PS50983">
    <property type="entry name" value="FE_B12_PBP"/>
    <property type="match status" value="1"/>
</dbReference>
<dbReference type="Proteomes" id="UP000316080">
    <property type="component" value="Unassembled WGS sequence"/>
</dbReference>
<dbReference type="Proteomes" id="UP000317265">
    <property type="component" value="Unassembled WGS sequence"/>
</dbReference>
<reference evidence="4 6" key="1">
    <citation type="journal article" date="2019" name="Nat. Microbiol.">
        <title>Expanding anaerobic alkane metabolism in the domain of Archaea.</title>
        <authorList>
            <person name="Wang Y."/>
            <person name="Wegener G."/>
            <person name="Hou J."/>
            <person name="Wang F."/>
            <person name="Xiao X."/>
        </authorList>
    </citation>
    <scope>NUCLEOTIDE SEQUENCE [LARGE SCALE GENOMIC DNA]</scope>
    <source>
        <strain evidence="4">WYZ-LMO11</strain>
    </source>
</reference>
<organism evidence="3 5">
    <name type="scientific">Thermoproteota archaeon</name>
    <dbReference type="NCBI Taxonomy" id="2056631"/>
    <lineage>
        <taxon>Archaea</taxon>
        <taxon>Thermoproteota</taxon>
    </lineage>
</organism>
<evidence type="ECO:0000313" key="4">
    <source>
        <dbReference type="EMBL" id="TDA39501.1"/>
    </source>
</evidence>
<evidence type="ECO:0000313" key="3">
    <source>
        <dbReference type="EMBL" id="RZN57146.1"/>
    </source>
</evidence>
<reference evidence="3 5" key="2">
    <citation type="journal article" date="2019" name="Nat. Microbiol.">
        <title>Wide diversity of methane and short-chain alkane metabolisms in uncultured archaea.</title>
        <authorList>
            <person name="Borrel G."/>
            <person name="Adam P.S."/>
            <person name="McKay L.J."/>
            <person name="Chen L.X."/>
            <person name="Sierra-Garcia I.N."/>
            <person name="Sieber C.M."/>
            <person name="Letourneur Q."/>
            <person name="Ghozlane A."/>
            <person name="Andersen G.L."/>
            <person name="Li W.J."/>
            <person name="Hallam S.J."/>
            <person name="Muyzer G."/>
            <person name="de Oliveira V.M."/>
            <person name="Inskeep W.P."/>
            <person name="Banfield J.F."/>
            <person name="Gribaldo S."/>
        </authorList>
    </citation>
    <scope>NUCLEOTIDE SEQUENCE [LARGE SCALE GENOMIC DNA]</scope>
    <source>
        <strain evidence="3">Verst-YHS</strain>
    </source>
</reference>
<comment type="caution">
    <text evidence="3">The sequence shown here is derived from an EMBL/GenBank/DDBJ whole genome shotgun (WGS) entry which is preliminary data.</text>
</comment>
<dbReference type="AlphaFoldDB" id="A0A520KGJ0"/>
<dbReference type="InterPro" id="IPR002491">
    <property type="entry name" value="ABC_transptr_periplasmic_BD"/>
</dbReference>
<evidence type="ECO:0000259" key="2">
    <source>
        <dbReference type="PROSITE" id="PS50983"/>
    </source>
</evidence>
<sequence>MNLSKKIIIILSLIIIASITAYSLFFPFKQFTEQKKEAYIIIQDMVGRNVNLSSNIQKVVTTVPDTLRLVVMLNATDKIVGITSYVDMGYANKMEDILAHPELLNSSIARIGAAAEINIEKIAEIKPDVVLLYAPYSYLADQIEQKAKVPVVCVSAGDSPQEFYKALRLVAKILGKEEQAEKIIAYFEAKIQDVNNRIPKNQSAPKVYLADWAYRYGVGWTTSQYWPLDITGAINVAKEVEKRFNTTYFEVSKEQIIQWNPDIIFIHGYKGRTSVEAIINDPALQSIKAVRDRKVYGVFGPYIGYDPKTWIIDMYHIAKIIYPDNFKDIDIIKIGEDVFKFFYGDNGPLVFHQVLINRGIYLSSELDFSKK</sequence>
<keyword evidence="1" id="KW-1133">Transmembrane helix</keyword>
<dbReference type="EMBL" id="RXIH01000011">
    <property type="protein sequence ID" value="RZN57146.1"/>
    <property type="molecule type" value="Genomic_DNA"/>
</dbReference>
<dbReference type="PANTHER" id="PTHR30535">
    <property type="entry name" value="VITAMIN B12-BINDING PROTEIN"/>
    <property type="match status" value="1"/>
</dbReference>
<dbReference type="Pfam" id="PF01497">
    <property type="entry name" value="Peripla_BP_2"/>
    <property type="match status" value="1"/>
</dbReference>
<dbReference type="InterPro" id="IPR050902">
    <property type="entry name" value="ABC_Transporter_SBP"/>
</dbReference>
<keyword evidence="1" id="KW-0472">Membrane</keyword>
<dbReference type="EMBL" id="QNVI01000025">
    <property type="protein sequence ID" value="TDA39501.1"/>
    <property type="molecule type" value="Genomic_DNA"/>
</dbReference>
<name>A0A520KGJ0_9CREN</name>
<proteinExistence type="predicted"/>
<protein>
    <recommendedName>
        <fullName evidence="2">Fe/B12 periplasmic-binding domain-containing protein</fullName>
    </recommendedName>
</protein>
<keyword evidence="1" id="KW-0812">Transmembrane</keyword>